<dbReference type="PROSITE" id="PS50162">
    <property type="entry name" value="RECA_2"/>
    <property type="match status" value="1"/>
</dbReference>
<comment type="caution">
    <text evidence="8">The sequence shown here is derived from an EMBL/GenBank/DDBJ whole genome shotgun (WGS) entry which is preliminary data.</text>
</comment>
<dbReference type="PRINTS" id="PR00142">
    <property type="entry name" value="RECA"/>
</dbReference>
<keyword evidence="4" id="KW-0238">DNA-binding</keyword>
<gene>
    <name evidence="8" type="ORF">LCGC14_0214650</name>
</gene>
<dbReference type="SUPFAM" id="SSF52540">
    <property type="entry name" value="P-loop containing nucleoside triphosphate hydrolases"/>
    <property type="match status" value="1"/>
</dbReference>
<dbReference type="InterPro" id="IPR049428">
    <property type="entry name" value="RecA-like_N"/>
</dbReference>
<dbReference type="InterPro" id="IPR023400">
    <property type="entry name" value="RecA_C_sf"/>
</dbReference>
<evidence type="ECO:0000256" key="5">
    <source>
        <dbReference type="ARBA" id="ARBA00023172"/>
    </source>
</evidence>
<feature type="domain" description="RecA family profile 1" evidence="6">
    <location>
        <begin position="41"/>
        <end position="200"/>
    </location>
</feature>
<dbReference type="InterPro" id="IPR027417">
    <property type="entry name" value="P-loop_NTPase"/>
</dbReference>
<dbReference type="InterPro" id="IPR020584">
    <property type="entry name" value="DNA_recomb/repair_RecA_CS"/>
</dbReference>
<accession>A0A0F9UWF8</accession>
<protein>
    <recommendedName>
        <fullName evidence="9">RecA family profile 2 domain-containing protein</fullName>
    </recommendedName>
</protein>
<evidence type="ECO:0000259" key="7">
    <source>
        <dbReference type="PROSITE" id="PS50163"/>
    </source>
</evidence>
<keyword evidence="3" id="KW-0067">ATP-binding</keyword>
<dbReference type="InterPro" id="IPR013765">
    <property type="entry name" value="DNA_recomb/repair_RecA"/>
</dbReference>
<dbReference type="PROSITE" id="PS50163">
    <property type="entry name" value="RECA_3"/>
    <property type="match status" value="1"/>
</dbReference>
<dbReference type="SUPFAM" id="SSF54752">
    <property type="entry name" value="RecA protein, C-terminal domain"/>
    <property type="match status" value="1"/>
</dbReference>
<dbReference type="GO" id="GO:0005524">
    <property type="term" value="F:ATP binding"/>
    <property type="evidence" value="ECO:0007669"/>
    <property type="project" value="UniProtKB-KW"/>
</dbReference>
<evidence type="ECO:0000256" key="2">
    <source>
        <dbReference type="ARBA" id="ARBA00022741"/>
    </source>
</evidence>
<dbReference type="GO" id="GO:0005829">
    <property type="term" value="C:cytosol"/>
    <property type="evidence" value="ECO:0007669"/>
    <property type="project" value="TreeGrafter"/>
</dbReference>
<dbReference type="PANTHER" id="PTHR45900">
    <property type="entry name" value="RECA"/>
    <property type="match status" value="1"/>
</dbReference>
<feature type="domain" description="RecA family profile 2" evidence="7">
    <location>
        <begin position="205"/>
        <end position="278"/>
    </location>
</feature>
<evidence type="ECO:0008006" key="9">
    <source>
        <dbReference type="Google" id="ProtNLM"/>
    </source>
</evidence>
<dbReference type="InterPro" id="IPR003593">
    <property type="entry name" value="AAA+_ATPase"/>
</dbReference>
<dbReference type="FunFam" id="3.40.50.300:FF:000087">
    <property type="entry name" value="Recombinase RecA"/>
    <property type="match status" value="1"/>
</dbReference>
<dbReference type="CDD" id="cd00983">
    <property type="entry name" value="RecA"/>
    <property type="match status" value="1"/>
</dbReference>
<dbReference type="PROSITE" id="PS00321">
    <property type="entry name" value="RECA_1"/>
    <property type="match status" value="1"/>
</dbReference>
<organism evidence="8">
    <name type="scientific">marine sediment metagenome</name>
    <dbReference type="NCBI Taxonomy" id="412755"/>
    <lineage>
        <taxon>unclassified sequences</taxon>
        <taxon>metagenomes</taxon>
        <taxon>ecological metagenomes</taxon>
    </lineage>
</organism>
<dbReference type="NCBIfam" id="TIGR02012">
    <property type="entry name" value="tigrfam_recA"/>
    <property type="match status" value="1"/>
</dbReference>
<keyword evidence="5" id="KW-0233">DNA recombination</keyword>
<evidence type="ECO:0000256" key="3">
    <source>
        <dbReference type="ARBA" id="ARBA00022840"/>
    </source>
</evidence>
<evidence type="ECO:0000313" key="8">
    <source>
        <dbReference type="EMBL" id="KKN91792.1"/>
    </source>
</evidence>
<proteinExistence type="inferred from homology"/>
<dbReference type="InterPro" id="IPR020588">
    <property type="entry name" value="RecA_ATP-bd"/>
</dbReference>
<dbReference type="GO" id="GO:0140664">
    <property type="term" value="F:ATP-dependent DNA damage sensor activity"/>
    <property type="evidence" value="ECO:0007669"/>
    <property type="project" value="InterPro"/>
</dbReference>
<dbReference type="AlphaFoldDB" id="A0A0F9UWF8"/>
<evidence type="ECO:0000256" key="4">
    <source>
        <dbReference type="ARBA" id="ARBA00023125"/>
    </source>
</evidence>
<dbReference type="EMBL" id="LAZR01000100">
    <property type="protein sequence ID" value="KKN91792.1"/>
    <property type="molecule type" value="Genomic_DNA"/>
</dbReference>
<dbReference type="HAMAP" id="MF_00268">
    <property type="entry name" value="RecA"/>
    <property type="match status" value="1"/>
</dbReference>
<dbReference type="Pfam" id="PF21096">
    <property type="entry name" value="RecA_C"/>
    <property type="match status" value="1"/>
</dbReference>
<reference evidence="8" key="1">
    <citation type="journal article" date="2015" name="Nature">
        <title>Complex archaea that bridge the gap between prokaryotes and eukaryotes.</title>
        <authorList>
            <person name="Spang A."/>
            <person name="Saw J.H."/>
            <person name="Jorgensen S.L."/>
            <person name="Zaremba-Niedzwiedzka K."/>
            <person name="Martijn J."/>
            <person name="Lind A.E."/>
            <person name="van Eijk R."/>
            <person name="Schleper C."/>
            <person name="Guy L."/>
            <person name="Ettema T.J."/>
        </authorList>
    </citation>
    <scope>NUCLEOTIDE SEQUENCE</scope>
</reference>
<evidence type="ECO:0000259" key="6">
    <source>
        <dbReference type="PROSITE" id="PS50162"/>
    </source>
</evidence>
<dbReference type="InterPro" id="IPR020587">
    <property type="entry name" value="RecA_monomer-monomer_interface"/>
</dbReference>
<sequence>MAKQKKEQKIEKDKIQEAIEEIKQRFGEGAIMTLKEVRAVDVDVIPTGSISLDLALGVGGVPRGRVIEIFGPEMSGKTTLSLHILTETQKKGGVGAFIDAEHALDPDYAKRIGVNVDDLLISQPDSGEQALQIVETLVRSNQVDTIVIDSVAALTPKTEIAGEMGEFQIGLQARLMSQALRKLSGIVAKAKTVVIFLNQTRMKIGVRFGNPETTSGGLALKFYASVRLDLRRIAQIKHGDEIIGSRIKAKVVKNKVAAPFRVAEFDIYYNEGISYFGDIVQSGLNQELIKRSGSWFQYENTRLGQGMEGAKKYLKENPELAEKIRKAISEKAQRNSGL</sequence>
<evidence type="ECO:0000256" key="1">
    <source>
        <dbReference type="ARBA" id="ARBA00009391"/>
    </source>
</evidence>
<comment type="similarity">
    <text evidence="1">Belongs to the RecA family.</text>
</comment>
<dbReference type="GO" id="GO:0006310">
    <property type="term" value="P:DNA recombination"/>
    <property type="evidence" value="ECO:0007669"/>
    <property type="project" value="UniProtKB-KW"/>
</dbReference>
<keyword evidence="2" id="KW-0547">Nucleotide-binding</keyword>
<dbReference type="Pfam" id="PF00154">
    <property type="entry name" value="RecA_N"/>
    <property type="match status" value="1"/>
</dbReference>
<dbReference type="PANTHER" id="PTHR45900:SF1">
    <property type="entry name" value="MITOCHONDRIAL DNA REPAIR PROTEIN RECA HOMOLOG-RELATED"/>
    <property type="match status" value="1"/>
</dbReference>
<dbReference type="SMART" id="SM00382">
    <property type="entry name" value="AAA"/>
    <property type="match status" value="1"/>
</dbReference>
<dbReference type="GO" id="GO:0003697">
    <property type="term" value="F:single-stranded DNA binding"/>
    <property type="evidence" value="ECO:0007669"/>
    <property type="project" value="InterPro"/>
</dbReference>
<dbReference type="GO" id="GO:0006281">
    <property type="term" value="P:DNA repair"/>
    <property type="evidence" value="ECO:0007669"/>
    <property type="project" value="InterPro"/>
</dbReference>
<name>A0A0F9UWF8_9ZZZZ</name>
<dbReference type="Gene3D" id="3.40.50.300">
    <property type="entry name" value="P-loop containing nucleotide triphosphate hydrolases"/>
    <property type="match status" value="1"/>
</dbReference>
<dbReference type="InterPro" id="IPR049261">
    <property type="entry name" value="RecA-like_C"/>
</dbReference>